<dbReference type="STRING" id="679197.HMPREF9336_00214"/>
<sequence length="61" mass="6353">MSTALGTAEDEQLAKSGWRQERFTRPLLLLLAAQRDAAGAADARGSGRTSGVARHGSSKGL</sequence>
<gene>
    <name evidence="2" type="ORF">HMPREF9336_00214</name>
</gene>
<feature type="region of interest" description="Disordered" evidence="1">
    <location>
        <begin position="39"/>
        <end position="61"/>
    </location>
</feature>
<accession>E5XL45</accession>
<evidence type="ECO:0000256" key="1">
    <source>
        <dbReference type="SAM" id="MobiDB-lite"/>
    </source>
</evidence>
<proteinExistence type="predicted"/>
<keyword evidence="3" id="KW-1185">Reference proteome</keyword>
<dbReference type="AlphaFoldDB" id="E5XL45"/>
<dbReference type="RefSeq" id="WP_007466986.1">
    <property type="nucleotide sequence ID" value="NZ_KI391954.1"/>
</dbReference>
<name>E5XL45_SEGRC</name>
<dbReference type="EMBL" id="ACZI02000003">
    <property type="protein sequence ID" value="EFV14913.1"/>
    <property type="molecule type" value="Genomic_DNA"/>
</dbReference>
<protein>
    <submittedName>
        <fullName evidence="2">Uncharacterized protein</fullName>
    </submittedName>
</protein>
<evidence type="ECO:0000313" key="2">
    <source>
        <dbReference type="EMBL" id="EFV14913.1"/>
    </source>
</evidence>
<dbReference type="Proteomes" id="UP000004816">
    <property type="component" value="Unassembled WGS sequence"/>
</dbReference>
<reference evidence="2 3" key="1">
    <citation type="journal article" date="2011" name="Stand. Genomic Sci.">
        <title>High quality draft genome sequence of Segniliparus rugosus CDC 945(T)= (ATCC BAA-974(T)).</title>
        <authorList>
            <person name="Earl A.M."/>
            <person name="Desjardins C.A."/>
            <person name="Fitzgerald M.G."/>
            <person name="Arachchi H.M."/>
            <person name="Zeng Q."/>
            <person name="Mehta T."/>
            <person name="Griggs A."/>
            <person name="Birren B.W."/>
            <person name="Toney N.C."/>
            <person name="Carr J."/>
            <person name="Posey J."/>
            <person name="Butler W.R."/>
        </authorList>
    </citation>
    <scope>NUCLEOTIDE SEQUENCE [LARGE SCALE GENOMIC DNA]</scope>
    <source>
        <strain evidence="3">ATCC BAA-974 / DSM 45345 / CCUG 50838 / CIP 108380 / JCM 13579 / CDC 945</strain>
    </source>
</reference>
<dbReference type="HOGENOM" id="CLU_2920151_0_0_11"/>
<evidence type="ECO:0000313" key="3">
    <source>
        <dbReference type="Proteomes" id="UP000004816"/>
    </source>
</evidence>
<comment type="caution">
    <text evidence="2">The sequence shown here is derived from an EMBL/GenBank/DDBJ whole genome shotgun (WGS) entry which is preliminary data.</text>
</comment>
<organism evidence="2 3">
    <name type="scientific">Segniliparus rugosus (strain ATCC BAA-974 / DSM 45345 / CCUG 50838 / CIP 108380 / JCM 13579 / CDC 945)</name>
    <dbReference type="NCBI Taxonomy" id="679197"/>
    <lineage>
        <taxon>Bacteria</taxon>
        <taxon>Bacillati</taxon>
        <taxon>Actinomycetota</taxon>
        <taxon>Actinomycetes</taxon>
        <taxon>Mycobacteriales</taxon>
        <taxon>Segniliparaceae</taxon>
        <taxon>Segniliparus</taxon>
    </lineage>
</organism>